<dbReference type="InterPro" id="IPR006586">
    <property type="entry name" value="ADAM_Cys-rich"/>
</dbReference>
<evidence type="ECO:0000256" key="11">
    <source>
        <dbReference type="ARBA" id="ARBA00023049"/>
    </source>
</evidence>
<feature type="region of interest" description="Disordered" evidence="20">
    <location>
        <begin position="1924"/>
        <end position="1998"/>
    </location>
</feature>
<dbReference type="Gene3D" id="2.20.100.10">
    <property type="entry name" value="Thrombospondin type-1 (TSP1) repeat"/>
    <property type="match status" value="8"/>
</dbReference>
<dbReference type="Pfam" id="PF19030">
    <property type="entry name" value="TSP1_ADAMTS"/>
    <property type="match status" value="7"/>
</dbReference>
<dbReference type="CDD" id="cd04273">
    <property type="entry name" value="ZnMc_ADAMTS_like"/>
    <property type="match status" value="1"/>
</dbReference>
<feature type="compositionally biased region" description="Basic and acidic residues" evidence="20">
    <location>
        <begin position="1988"/>
        <end position="1998"/>
    </location>
</feature>
<keyword evidence="3" id="KW-0272">Extracellular matrix</keyword>
<evidence type="ECO:0000256" key="8">
    <source>
        <dbReference type="ARBA" id="ARBA00022737"/>
    </source>
</evidence>
<evidence type="ECO:0000256" key="3">
    <source>
        <dbReference type="ARBA" id="ARBA00022530"/>
    </source>
</evidence>
<feature type="compositionally biased region" description="Basic residues" evidence="20">
    <location>
        <begin position="191"/>
        <end position="201"/>
    </location>
</feature>
<dbReference type="InterPro" id="IPR045371">
    <property type="entry name" value="ADAMTS_CR_3"/>
</dbReference>
<feature type="binding site" evidence="17">
    <location>
        <position position="466"/>
    </location>
    <ligand>
        <name>Ca(2+)</name>
        <dbReference type="ChEBI" id="CHEBI:29108"/>
        <label>1</label>
    </ligand>
</feature>
<dbReference type="Pfam" id="PF05986">
    <property type="entry name" value="ADAMTS_spacer1"/>
    <property type="match status" value="1"/>
</dbReference>
<keyword evidence="10 17" id="KW-0862">Zinc</keyword>
<feature type="binding site" evidence="17 19">
    <location>
        <position position="407"/>
    </location>
    <ligand>
        <name>Zn(2+)</name>
        <dbReference type="ChEBI" id="CHEBI:29105"/>
        <note>catalytic</note>
    </ligand>
</feature>
<dbReference type="InterPro" id="IPR002870">
    <property type="entry name" value="Peptidase_M12B_N"/>
</dbReference>
<dbReference type="Proteomes" id="UP001066276">
    <property type="component" value="Chromosome 3_2"/>
</dbReference>
<evidence type="ECO:0000256" key="6">
    <source>
        <dbReference type="ARBA" id="ARBA00022723"/>
    </source>
</evidence>
<dbReference type="PANTHER" id="PTHR13723:SF142">
    <property type="entry name" value="A DISINTEGRIN AND METALLOPROTEINASE WITH THROMBOSPONDIN MOTIFS 7"/>
    <property type="match status" value="1"/>
</dbReference>
<feature type="compositionally biased region" description="Basic and acidic residues" evidence="20">
    <location>
        <begin position="227"/>
        <end position="245"/>
    </location>
</feature>
<dbReference type="Gene3D" id="3.40.1620.60">
    <property type="match status" value="1"/>
</dbReference>
<evidence type="ECO:0000256" key="21">
    <source>
        <dbReference type="SAM" id="SignalP"/>
    </source>
</evidence>
<feature type="compositionally biased region" description="Polar residues" evidence="20">
    <location>
        <begin position="209"/>
        <end position="221"/>
    </location>
</feature>
<feature type="region of interest" description="Disordered" evidence="20">
    <location>
        <begin position="1269"/>
        <end position="1336"/>
    </location>
</feature>
<evidence type="ECO:0000256" key="2">
    <source>
        <dbReference type="ARBA" id="ARBA00022525"/>
    </source>
</evidence>
<comment type="subcellular location">
    <subcellularLocation>
        <location evidence="1">Secreted</location>
        <location evidence="1">Extracellular space</location>
        <location evidence="1">Extracellular matrix</location>
    </subcellularLocation>
</comment>
<feature type="disulfide bond" evidence="18">
    <location>
        <begin position="511"/>
        <end position="541"/>
    </location>
</feature>
<feature type="disulfide bond" evidence="18">
    <location>
        <begin position="366"/>
        <end position="373"/>
    </location>
</feature>
<evidence type="ECO:0000256" key="12">
    <source>
        <dbReference type="ARBA" id="ARBA00023145"/>
    </source>
</evidence>
<dbReference type="Pfam" id="PF01562">
    <property type="entry name" value="Pep_M12B_propep"/>
    <property type="match status" value="1"/>
</dbReference>
<reference evidence="24" key="1">
    <citation type="journal article" date="2022" name="bioRxiv">
        <title>Sequencing and chromosome-scale assembly of the giantPleurodeles waltlgenome.</title>
        <authorList>
            <person name="Brown T."/>
            <person name="Elewa A."/>
            <person name="Iarovenko S."/>
            <person name="Subramanian E."/>
            <person name="Araus A.J."/>
            <person name="Petzold A."/>
            <person name="Susuki M."/>
            <person name="Suzuki K.-i.T."/>
            <person name="Hayashi T."/>
            <person name="Toyoda A."/>
            <person name="Oliveira C."/>
            <person name="Osipova E."/>
            <person name="Leigh N.D."/>
            <person name="Simon A."/>
            <person name="Yun M.H."/>
        </authorList>
    </citation>
    <scope>NUCLEOTIDE SEQUENCE</scope>
    <source>
        <strain evidence="24">20211129_DDA</strain>
        <tissue evidence="24">Liver</tissue>
    </source>
</reference>
<dbReference type="PRINTS" id="PR01857">
    <property type="entry name" value="ADAMTSFAMILY"/>
</dbReference>
<evidence type="ECO:0000256" key="19">
    <source>
        <dbReference type="PROSITE-ProRule" id="PRU00276"/>
    </source>
</evidence>
<feature type="disulfide bond" evidence="18">
    <location>
        <begin position="573"/>
        <end position="611"/>
    </location>
</feature>
<dbReference type="InterPro" id="IPR000884">
    <property type="entry name" value="TSP1_rpt"/>
</dbReference>
<evidence type="ECO:0000256" key="1">
    <source>
        <dbReference type="ARBA" id="ARBA00004498"/>
    </source>
</evidence>
<feature type="compositionally biased region" description="Polar residues" evidence="20">
    <location>
        <begin position="1300"/>
        <end position="1314"/>
    </location>
</feature>
<evidence type="ECO:0000256" key="4">
    <source>
        <dbReference type="ARBA" id="ARBA00022670"/>
    </source>
</evidence>
<feature type="binding site" evidence="17">
    <location>
        <position position="355"/>
    </location>
    <ligand>
        <name>Ca(2+)</name>
        <dbReference type="ChEBI" id="CHEBI:29108"/>
        <label>1</label>
    </ligand>
</feature>
<dbReference type="FunFam" id="2.20.100.10:FF:000006">
    <property type="entry name" value="A disintegrin and metalloproteinase with thrombospondin motifs 1"/>
    <property type="match status" value="1"/>
</dbReference>
<protein>
    <recommendedName>
        <fullName evidence="26">A disintegrin and metalloproteinase with thrombospondin motifs 7</fullName>
    </recommendedName>
</protein>
<feature type="domain" description="PLAC" evidence="23">
    <location>
        <begin position="1774"/>
        <end position="1814"/>
    </location>
</feature>
<feature type="binding site" evidence="17">
    <location>
        <position position="264"/>
    </location>
    <ligand>
        <name>Ca(2+)</name>
        <dbReference type="ChEBI" id="CHEBI:29108"/>
        <label>1</label>
    </ligand>
</feature>
<name>A0AAV7TU76_PLEWA</name>
<organism evidence="24 25">
    <name type="scientific">Pleurodeles waltl</name>
    <name type="common">Iberian ribbed newt</name>
    <dbReference type="NCBI Taxonomy" id="8319"/>
    <lineage>
        <taxon>Eukaryota</taxon>
        <taxon>Metazoa</taxon>
        <taxon>Chordata</taxon>
        <taxon>Craniata</taxon>
        <taxon>Vertebrata</taxon>
        <taxon>Euteleostomi</taxon>
        <taxon>Amphibia</taxon>
        <taxon>Batrachia</taxon>
        <taxon>Caudata</taxon>
        <taxon>Salamandroidea</taxon>
        <taxon>Salamandridae</taxon>
        <taxon>Pleurodelinae</taxon>
        <taxon>Pleurodeles</taxon>
    </lineage>
</organism>
<evidence type="ECO:0000256" key="16">
    <source>
        <dbReference type="PIRSR" id="PIRSR613273-1"/>
    </source>
</evidence>
<dbReference type="SUPFAM" id="SSF55486">
    <property type="entry name" value="Metalloproteases ('zincins'), catalytic domain"/>
    <property type="match status" value="1"/>
</dbReference>
<dbReference type="SMART" id="SM00209">
    <property type="entry name" value="TSP1"/>
    <property type="match status" value="8"/>
</dbReference>
<accession>A0AAV7TU76</accession>
<feature type="compositionally biased region" description="Basic and acidic residues" evidence="20">
    <location>
        <begin position="1315"/>
        <end position="1326"/>
    </location>
</feature>
<feature type="chain" id="PRO_5043843550" description="A disintegrin and metalloproteinase with thrombospondin motifs 7" evidence="21">
    <location>
        <begin position="28"/>
        <end position="1998"/>
    </location>
</feature>
<dbReference type="FunFam" id="3.40.390.10:FF:000001">
    <property type="entry name" value="A disintegrin and metalloproteinase with thrombospondin motifs 1"/>
    <property type="match status" value="1"/>
</dbReference>
<keyword evidence="17" id="KW-0106">Calcium</keyword>
<feature type="disulfide bond" evidence="18">
    <location>
        <begin position="424"/>
        <end position="450"/>
    </location>
</feature>
<dbReference type="InterPro" id="IPR013273">
    <property type="entry name" value="ADAMTS/ADAMTS-like"/>
</dbReference>
<keyword evidence="14" id="KW-0325">Glycoprotein</keyword>
<dbReference type="Pfam" id="PF01421">
    <property type="entry name" value="Reprolysin"/>
    <property type="match status" value="1"/>
</dbReference>
<evidence type="ECO:0000256" key="7">
    <source>
        <dbReference type="ARBA" id="ARBA00022729"/>
    </source>
</evidence>
<dbReference type="FunFam" id="3.40.1620.60:FF:000004">
    <property type="entry name" value="A disintegrin and metalloproteinase with thrombospondin motifs 12"/>
    <property type="match status" value="1"/>
</dbReference>
<feature type="binding site" evidence="17">
    <location>
        <position position="264"/>
    </location>
    <ligand>
        <name>Ca(2+)</name>
        <dbReference type="ChEBI" id="CHEBI:29108"/>
        <label>2</label>
    </ligand>
</feature>
<dbReference type="PROSITE" id="PS51257">
    <property type="entry name" value="PROKAR_LIPOPROTEIN"/>
    <property type="match status" value="1"/>
</dbReference>
<feature type="disulfide bond" evidence="18">
    <location>
        <begin position="584"/>
        <end position="596"/>
    </location>
</feature>
<sequence length="1998" mass="221621">MRHPRSSAAPLLLVGLLTACCCSSSEGTPRGPETHHESYPESDIVHPVKVDSSGSFLTYDLAYRGISKRNLGLRDGASSRLYYGFNYGGQGLRLNLTVNPNLLAPGYVRERRYGGIAQAQIQHKAVNTCHLLGEIQGHTGERGLAAVSTCDGLRGVFQLSDDEYFIEPLDGPTARSPDSEANPDPRETAPRPHRVYRRHVPERRGDSRGGSSEAESSQQVGTCAVRESPRTLDKTERRRESWEAKQKKRQKRPQRSISKEKWVETLVVADTKMVEYHGTDNVEHYILTVMNMVAGLFHDPSIGNPINIVIVRLVLLEAEEEELKITHHADNTLRSFCKWQKMANIKGDAHPTHHDVAVLITRKDICAAMNRPCETLGLSHVSGMCQPHRSCNLNEDTGLPLAFTIAHELGHSFGIQHDGNGNDCEPVGKRPFIMSPQLLYDTSPLTWSRCSQDYITRFLDRGWGLCLDDPPTTELIDYPSVPPGVLYDVGHQCRLQYGSLSTFCQDIDNVCNTLWCTVGFTCHSKLDAAVDGTKCGENKWCFNGDCVPVGYRLGSINGGWGSWSLWSSCSQTCGAGVQYAERQCSSPTPKYGGKYCLGERKRYRICNIKPCPEGKPTFRHMQCSRFNSVQYKGKLYTWIPLYNMGNPCELHCRPEGEYFSEKLLDAVIDGTPCYEGNASRDVCINGICKNVGCDYEIDSGAVEDRCGVCHGNASTCQTVKKTFDESEGLGYVDIGLIPSGAREIRIEEVAEAGNFLALRGEDPENYFLNGGWTIQWNGEYDVAGTTFTYERQGDLENLSSPGPTREPVWIQLLFQETNPGVRFEYIIHRELDNDNEIPPPDFSWRYGSWTKCTATCGTGVQRQIVFCVEKFSGIVEERYCDSRNRPDDQQRNCSQEPCPARWWVGEWQTCSSTCGELGLVRRAVLCTQSVALDEHRALPAAECGHLRKPESSAPCNREIHCPSDWEAGNWSECSATCGSGLKLRPVYCKNNTGAACNISEKPVSENVCNLPECPKPTVSFTPEWQGSGISSHERFNEIGHIPDRPIPKGIPKHHSENIIPEDGFMSIHSKKNGGHGNSNAFVDDFYYDYNFINFHEDLSYDSSREKNGPTTESYETKGISVDITKGYSPTPPTLLKKNGGLGLQDSMGNETDDASGILGANLTKHETQNEENVFIVTNTEKSVNISKATSTITYISGSEQHLDKNLSVELPSLREQGTLFNSSQSTAEKEREHTQIIPVVPKHDALVTVAIPSVPPSTLLPAIDESFKETQEENKDTVRSVGNEIPDNHHTISDDDEGTEQSTKSTFSGSLSKSDSSHWNDQEPEPKVTVSSLGQTSENIQPEPELYLVATSLPVEAFPSTAEYVDHPTKEEIEEDMSGRRSPPGSDQTRGTADKEPRDPSVYSRSTQMYTALTDTTHISPVISTASTKYPTQVPISRISISNKASASALPTSDWNSIAHTQGTGLQLSTSISSQRDPSAWPDSNELPVSYHFENLPLPSSSSDWGRDGVGGRLGSLPATVFPSNTIQDEIKTVVTRISSTPKEEGTQPTVSKAYWEVGNWTKCSTTCGLGAIWRTVTCTGGKDIHCDIAKKPIPARRCYLRPCSVWRVGNWTKCSRNCGGGTTVRDVQCVDARDERLLRPFHCQSMLHKPPSEAACQPKPCMDWYTSSWRECSESCGGGAQERLVTCPEFGRCDDSARPNNTRPCNTHPCTKWVVGSWGQCTASCGGGIQRRLVKCVNTKTGETEEDSNLCDHEPWPENTQKCNPQDCEHTESSFHCERDHLSFSFCQTLRLLGRCHLPTVKVQCCRTCFPHSSGTRDRGNERVSRRYTVRWTLDGTLGPRVLDLPVLFLSTPSEVRLCPPVCIDFRRECTTPRNSPPYHRGAEFRIQRPKTATAVQISSVCSSALSLVELPNGPVRATNGALENATERNKAPSSRILGQQSDGRRPKQRSNVKLPTPIRSPYPVGSQLEGGRERGNERSRRRKAKRADWQRDKGHM</sequence>
<gene>
    <name evidence="24" type="ORF">NDU88_004428</name>
</gene>
<dbReference type="SUPFAM" id="SSF82895">
    <property type="entry name" value="TSP-1 type 1 repeat"/>
    <property type="match status" value="8"/>
</dbReference>
<evidence type="ECO:0000256" key="17">
    <source>
        <dbReference type="PIRSR" id="PIRSR613273-2"/>
    </source>
</evidence>
<dbReference type="SMART" id="SM00608">
    <property type="entry name" value="ACR"/>
    <property type="match status" value="1"/>
</dbReference>
<evidence type="ECO:0000259" key="23">
    <source>
        <dbReference type="PROSITE" id="PS50900"/>
    </source>
</evidence>
<feature type="region of interest" description="Disordered" evidence="20">
    <location>
        <begin position="1360"/>
        <end position="1406"/>
    </location>
</feature>
<feature type="domain" description="Peptidase M12B" evidence="22">
    <location>
        <begin position="261"/>
        <end position="471"/>
    </location>
</feature>
<comment type="caution">
    <text evidence="19">Lacks conserved residue(s) required for the propagation of feature annotation.</text>
</comment>
<evidence type="ECO:0000256" key="5">
    <source>
        <dbReference type="ARBA" id="ARBA00022685"/>
    </source>
</evidence>
<evidence type="ECO:0000256" key="9">
    <source>
        <dbReference type="ARBA" id="ARBA00022801"/>
    </source>
</evidence>
<keyword evidence="6 17" id="KW-0479">Metal-binding</keyword>
<dbReference type="InterPro" id="IPR050439">
    <property type="entry name" value="ADAMTS_ADAMTS-like"/>
</dbReference>
<dbReference type="Pfam" id="PF00090">
    <property type="entry name" value="TSP_1"/>
    <property type="match status" value="1"/>
</dbReference>
<feature type="disulfide bond" evidence="18">
    <location>
        <begin position="385"/>
        <end position="466"/>
    </location>
</feature>
<evidence type="ECO:0000256" key="10">
    <source>
        <dbReference type="ARBA" id="ARBA00022833"/>
    </source>
</evidence>
<evidence type="ECO:0000256" key="18">
    <source>
        <dbReference type="PIRSR" id="PIRSR613273-3"/>
    </source>
</evidence>
<proteinExistence type="predicted"/>
<feature type="binding site" evidence="17 19">
    <location>
        <position position="411"/>
    </location>
    <ligand>
        <name>Zn(2+)</name>
        <dbReference type="ChEBI" id="CHEBI:29105"/>
        <note>catalytic</note>
    </ligand>
</feature>
<feature type="binding site" evidence="17 19">
    <location>
        <position position="417"/>
    </location>
    <ligand>
        <name>Zn(2+)</name>
        <dbReference type="ChEBI" id="CHEBI:29105"/>
        <note>catalytic</note>
    </ligand>
</feature>
<keyword evidence="8" id="KW-0677">Repeat</keyword>
<evidence type="ECO:0000259" key="22">
    <source>
        <dbReference type="PROSITE" id="PS50215"/>
    </source>
</evidence>
<feature type="disulfide bond" evidence="18">
    <location>
        <begin position="535"/>
        <end position="546"/>
    </location>
</feature>
<dbReference type="PROSITE" id="PS50215">
    <property type="entry name" value="ADAM_MEPRO"/>
    <property type="match status" value="1"/>
</dbReference>
<evidence type="ECO:0000313" key="25">
    <source>
        <dbReference type="Proteomes" id="UP001066276"/>
    </source>
</evidence>
<feature type="compositionally biased region" description="Basic and acidic residues" evidence="20">
    <location>
        <begin position="1269"/>
        <end position="1278"/>
    </location>
</feature>
<dbReference type="PANTHER" id="PTHR13723">
    <property type="entry name" value="ADAMTS A DISINTEGRIN AND METALLOPROTEASE WITH THROMBOSPONDIN MOTIFS PROTEASE"/>
    <property type="match status" value="1"/>
</dbReference>
<feature type="binding site" evidence="17">
    <location>
        <position position="469"/>
    </location>
    <ligand>
        <name>Ca(2+)</name>
        <dbReference type="ChEBI" id="CHEBI:29108"/>
        <label>1</label>
    </ligand>
</feature>
<evidence type="ECO:0008006" key="26">
    <source>
        <dbReference type="Google" id="ProtNLM"/>
    </source>
</evidence>
<feature type="disulfide bond" evidence="18">
    <location>
        <begin position="569"/>
        <end position="606"/>
    </location>
</feature>
<keyword evidence="2" id="KW-0964">Secreted</keyword>
<feature type="binding site" evidence="17">
    <location>
        <position position="469"/>
    </location>
    <ligand>
        <name>Ca(2+)</name>
        <dbReference type="ChEBI" id="CHEBI:29108"/>
        <label>2</label>
    </ligand>
</feature>
<keyword evidence="25" id="KW-1185">Reference proteome</keyword>
<comment type="cofactor">
    <cofactor evidence="17">
        <name>Zn(2+)</name>
        <dbReference type="ChEBI" id="CHEBI:29105"/>
    </cofactor>
    <text evidence="17">Binds 1 zinc ion per subunit.</text>
</comment>
<feature type="disulfide bond" evidence="18">
    <location>
        <begin position="504"/>
        <end position="522"/>
    </location>
</feature>
<feature type="region of interest" description="Disordered" evidence="20">
    <location>
        <begin position="167"/>
        <end position="256"/>
    </location>
</feature>
<dbReference type="InterPro" id="IPR001590">
    <property type="entry name" value="Peptidase_M12B"/>
</dbReference>
<dbReference type="InterPro" id="IPR036383">
    <property type="entry name" value="TSP1_rpt_sf"/>
</dbReference>
<dbReference type="FunFam" id="2.20.100.10:FF:000005">
    <property type="entry name" value="ADAM metallopeptidase with thrombospondin type 1 motif 9"/>
    <property type="match status" value="3"/>
</dbReference>
<dbReference type="Pfam" id="PF19236">
    <property type="entry name" value="ADAMTS_CR_3"/>
    <property type="match status" value="1"/>
</dbReference>
<evidence type="ECO:0000256" key="13">
    <source>
        <dbReference type="ARBA" id="ARBA00023157"/>
    </source>
</evidence>
<evidence type="ECO:0000256" key="14">
    <source>
        <dbReference type="ARBA" id="ARBA00023180"/>
    </source>
</evidence>
<evidence type="ECO:0000256" key="15">
    <source>
        <dbReference type="ARBA" id="ARBA00062682"/>
    </source>
</evidence>
<evidence type="ECO:0000313" key="24">
    <source>
        <dbReference type="EMBL" id="KAJ1179192.1"/>
    </source>
</evidence>
<feature type="binding site" evidence="17">
    <location>
        <position position="348"/>
    </location>
    <ligand>
        <name>Ca(2+)</name>
        <dbReference type="ChEBI" id="CHEBI:29108"/>
        <label>2</label>
    </ligand>
</feature>
<dbReference type="Pfam" id="PF17771">
    <property type="entry name" value="ADAMTS_CR_2"/>
    <property type="match status" value="1"/>
</dbReference>
<dbReference type="InterPro" id="IPR024079">
    <property type="entry name" value="MetalloPept_cat_dom_sf"/>
</dbReference>
<keyword evidence="5" id="KW-0165">Cleavage on pair of basic residues</keyword>
<dbReference type="GO" id="GO:0030198">
    <property type="term" value="P:extracellular matrix organization"/>
    <property type="evidence" value="ECO:0007669"/>
    <property type="project" value="InterPro"/>
</dbReference>
<dbReference type="GO" id="GO:0006508">
    <property type="term" value="P:proteolysis"/>
    <property type="evidence" value="ECO:0007669"/>
    <property type="project" value="UniProtKB-KW"/>
</dbReference>
<dbReference type="InterPro" id="IPR041645">
    <property type="entry name" value="ADAMTS_CR_2"/>
</dbReference>
<keyword evidence="4" id="KW-0645">Protease</keyword>
<evidence type="ECO:0000256" key="20">
    <source>
        <dbReference type="SAM" id="MobiDB-lite"/>
    </source>
</evidence>
<keyword evidence="11" id="KW-0482">Metalloprotease</keyword>
<dbReference type="InterPro" id="IPR010909">
    <property type="entry name" value="PLAC"/>
</dbReference>
<dbReference type="InterPro" id="IPR010294">
    <property type="entry name" value="ADAMTS_spacer1"/>
</dbReference>
<dbReference type="PROSITE" id="PS50092">
    <property type="entry name" value="TSP1"/>
    <property type="match status" value="7"/>
</dbReference>
<dbReference type="Gene3D" id="2.60.120.830">
    <property type="match status" value="1"/>
</dbReference>
<dbReference type="PROSITE" id="PS50900">
    <property type="entry name" value="PLAC"/>
    <property type="match status" value="1"/>
</dbReference>
<comment type="caution">
    <text evidence="24">The sequence shown here is derived from an EMBL/GenBank/DDBJ whole genome shotgun (WGS) entry which is preliminary data.</text>
</comment>
<feature type="signal peptide" evidence="21">
    <location>
        <begin position="1"/>
        <end position="27"/>
    </location>
</feature>
<feature type="binding site" evidence="17">
    <location>
        <position position="348"/>
    </location>
    <ligand>
        <name>Ca(2+)</name>
        <dbReference type="ChEBI" id="CHEBI:29108"/>
        <label>1</label>
    </ligand>
</feature>
<comment type="subunit">
    <text evidence="15">Interacts with COMP.</text>
</comment>
<keyword evidence="13 18" id="KW-1015">Disulfide bond</keyword>
<feature type="active site" evidence="16 19">
    <location>
        <position position="408"/>
    </location>
</feature>
<keyword evidence="7 21" id="KW-0732">Signal</keyword>
<dbReference type="FunFam" id="2.60.120.830:FF:000001">
    <property type="entry name" value="A disintegrin and metalloproteinase with thrombospondin motifs 1"/>
    <property type="match status" value="1"/>
</dbReference>
<dbReference type="GO" id="GO:0031012">
    <property type="term" value="C:extracellular matrix"/>
    <property type="evidence" value="ECO:0007669"/>
    <property type="project" value="TreeGrafter"/>
</dbReference>
<keyword evidence="12" id="KW-0865">Zymogen</keyword>
<feature type="disulfide bond" evidence="18">
    <location>
        <begin position="493"/>
        <end position="516"/>
    </location>
</feature>
<dbReference type="GO" id="GO:0004222">
    <property type="term" value="F:metalloendopeptidase activity"/>
    <property type="evidence" value="ECO:0007669"/>
    <property type="project" value="InterPro"/>
</dbReference>
<keyword evidence="9" id="KW-0378">Hydrolase</keyword>
<dbReference type="EMBL" id="JANPWB010000006">
    <property type="protein sequence ID" value="KAJ1179192.1"/>
    <property type="molecule type" value="Genomic_DNA"/>
</dbReference>
<feature type="disulfide bond" evidence="18">
    <location>
        <begin position="337"/>
        <end position="391"/>
    </location>
</feature>
<dbReference type="GO" id="GO:0046872">
    <property type="term" value="F:metal ion binding"/>
    <property type="evidence" value="ECO:0007669"/>
    <property type="project" value="UniProtKB-KW"/>
</dbReference>
<dbReference type="Gene3D" id="3.40.390.10">
    <property type="entry name" value="Collagenase (Catalytic Domain)"/>
    <property type="match status" value="1"/>
</dbReference>